<keyword evidence="6" id="KW-0675">Receptor</keyword>
<name>K1Q537_MAGGI</name>
<keyword evidence="2" id="KW-0812">Transmembrane</keyword>
<gene>
    <name evidence="6" type="ORF">CGI_10019164</name>
</gene>
<keyword evidence="3" id="KW-1133">Transmembrane helix</keyword>
<dbReference type="SUPFAM" id="SSF81321">
    <property type="entry name" value="Family A G protein-coupled receptor-like"/>
    <property type="match status" value="1"/>
</dbReference>
<evidence type="ECO:0000256" key="1">
    <source>
        <dbReference type="ARBA" id="ARBA00004370"/>
    </source>
</evidence>
<dbReference type="CDD" id="cd14978">
    <property type="entry name" value="7tmA_FMRFamide_R-like"/>
    <property type="match status" value="1"/>
</dbReference>
<evidence type="ECO:0000256" key="2">
    <source>
        <dbReference type="ARBA" id="ARBA00022692"/>
    </source>
</evidence>
<dbReference type="InterPro" id="IPR052954">
    <property type="entry name" value="GPCR-Ligand_Int"/>
</dbReference>
<organism evidence="6">
    <name type="scientific">Magallana gigas</name>
    <name type="common">Pacific oyster</name>
    <name type="synonym">Crassostrea gigas</name>
    <dbReference type="NCBI Taxonomy" id="29159"/>
    <lineage>
        <taxon>Eukaryota</taxon>
        <taxon>Metazoa</taxon>
        <taxon>Spiralia</taxon>
        <taxon>Lophotrochozoa</taxon>
        <taxon>Mollusca</taxon>
        <taxon>Bivalvia</taxon>
        <taxon>Autobranchia</taxon>
        <taxon>Pteriomorphia</taxon>
        <taxon>Ostreida</taxon>
        <taxon>Ostreoidea</taxon>
        <taxon>Ostreidae</taxon>
        <taxon>Magallana</taxon>
    </lineage>
</organism>
<sequence length="376" mass="42776">MNVACCWASKYFRKMENSTTNDVRGVTNAPNTVADDVMEVAKKMHWVTSSIFGTIFVIVGIVGNILSVLIWSRKSMRTSTGVYLIAQALSDMGLLFFFFITDSLTMLVPSVKTSYAFGVFFSYIGYPIFFLFVVYSIWMTVGVTVDRYIQVCWFTKAKEMCSNKRAVVGIGIIAFLCFLINTPHFKTYHPIPASDREPDDAAFDLTEFGMTEGSKRYEFWVHCMFLVLVPWLTIFILNMLIISRVVRANRGMSKRKSIQGQEKAKKAENQMTRLLLTVTFVFLILIALQCVTQCFFMMQPEIADMRIVNEAFSVAKLGIVINSSINFFLYCLSARKFRKELFKVLGLRRGDREESFSSSTASTTLSTAKFKMSFKA</sequence>
<dbReference type="PRINTS" id="PR00237">
    <property type="entry name" value="GPCRRHODOPSN"/>
</dbReference>
<dbReference type="InterPro" id="IPR017452">
    <property type="entry name" value="GPCR_Rhodpsn_7TM"/>
</dbReference>
<dbReference type="GO" id="GO:0016020">
    <property type="term" value="C:membrane"/>
    <property type="evidence" value="ECO:0007669"/>
    <property type="project" value="UniProtKB-SubCell"/>
</dbReference>
<protein>
    <submittedName>
        <fullName evidence="6">FMRFamide receptor</fullName>
    </submittedName>
</protein>
<dbReference type="Gene3D" id="1.20.1070.10">
    <property type="entry name" value="Rhodopsin 7-helix transmembrane proteins"/>
    <property type="match status" value="1"/>
</dbReference>
<keyword evidence="4" id="KW-0472">Membrane</keyword>
<feature type="domain" description="G-protein coupled receptors family 1 profile" evidence="5">
    <location>
        <begin position="63"/>
        <end position="330"/>
    </location>
</feature>
<evidence type="ECO:0000259" key="5">
    <source>
        <dbReference type="PROSITE" id="PS50262"/>
    </source>
</evidence>
<evidence type="ECO:0000256" key="3">
    <source>
        <dbReference type="ARBA" id="ARBA00022989"/>
    </source>
</evidence>
<proteinExistence type="predicted"/>
<reference evidence="6" key="1">
    <citation type="journal article" date="2012" name="Nature">
        <title>The oyster genome reveals stress adaptation and complexity of shell formation.</title>
        <authorList>
            <person name="Zhang G."/>
            <person name="Fang X."/>
            <person name="Guo X."/>
            <person name="Li L."/>
            <person name="Luo R."/>
            <person name="Xu F."/>
            <person name="Yang P."/>
            <person name="Zhang L."/>
            <person name="Wang X."/>
            <person name="Qi H."/>
            <person name="Xiong Z."/>
            <person name="Que H."/>
            <person name="Xie Y."/>
            <person name="Holland P.W."/>
            <person name="Paps J."/>
            <person name="Zhu Y."/>
            <person name="Wu F."/>
            <person name="Chen Y."/>
            <person name="Wang J."/>
            <person name="Peng C."/>
            <person name="Meng J."/>
            <person name="Yang L."/>
            <person name="Liu J."/>
            <person name="Wen B."/>
            <person name="Zhang N."/>
            <person name="Huang Z."/>
            <person name="Zhu Q."/>
            <person name="Feng Y."/>
            <person name="Mount A."/>
            <person name="Hedgecock D."/>
            <person name="Xu Z."/>
            <person name="Liu Y."/>
            <person name="Domazet-Loso T."/>
            <person name="Du Y."/>
            <person name="Sun X."/>
            <person name="Zhang S."/>
            <person name="Liu B."/>
            <person name="Cheng P."/>
            <person name="Jiang X."/>
            <person name="Li J."/>
            <person name="Fan D."/>
            <person name="Wang W."/>
            <person name="Fu W."/>
            <person name="Wang T."/>
            <person name="Wang B."/>
            <person name="Zhang J."/>
            <person name="Peng Z."/>
            <person name="Li Y."/>
            <person name="Li N."/>
            <person name="Wang J."/>
            <person name="Chen M."/>
            <person name="He Y."/>
            <person name="Tan F."/>
            <person name="Song X."/>
            <person name="Zheng Q."/>
            <person name="Huang R."/>
            <person name="Yang H."/>
            <person name="Du X."/>
            <person name="Chen L."/>
            <person name="Yang M."/>
            <person name="Gaffney P.M."/>
            <person name="Wang S."/>
            <person name="Luo L."/>
            <person name="She Z."/>
            <person name="Ming Y."/>
            <person name="Huang W."/>
            <person name="Zhang S."/>
            <person name="Huang B."/>
            <person name="Zhang Y."/>
            <person name="Qu T."/>
            <person name="Ni P."/>
            <person name="Miao G."/>
            <person name="Wang J."/>
            <person name="Wang Q."/>
            <person name="Steinberg C.E."/>
            <person name="Wang H."/>
            <person name="Li N."/>
            <person name="Qian L."/>
            <person name="Zhang G."/>
            <person name="Li Y."/>
            <person name="Yang H."/>
            <person name="Liu X."/>
            <person name="Wang J."/>
            <person name="Yin Y."/>
            <person name="Wang J."/>
        </authorList>
    </citation>
    <scope>NUCLEOTIDE SEQUENCE [LARGE SCALE GENOMIC DNA]</scope>
    <source>
        <strain evidence="6">05x7-T-G4-1.051#20</strain>
    </source>
</reference>
<dbReference type="EMBL" id="JH816443">
    <property type="protein sequence ID" value="EKC31712.1"/>
    <property type="molecule type" value="Genomic_DNA"/>
</dbReference>
<dbReference type="Pfam" id="PF00001">
    <property type="entry name" value="7tm_1"/>
    <property type="match status" value="1"/>
</dbReference>
<dbReference type="PANTHER" id="PTHR46641">
    <property type="entry name" value="FMRFAMIDE RECEPTOR-RELATED"/>
    <property type="match status" value="1"/>
</dbReference>
<dbReference type="SMART" id="SM01381">
    <property type="entry name" value="7TM_GPCR_Srsx"/>
    <property type="match status" value="1"/>
</dbReference>
<dbReference type="PANTHER" id="PTHR46641:SF2">
    <property type="entry name" value="FMRFAMIDE RECEPTOR"/>
    <property type="match status" value="1"/>
</dbReference>
<comment type="subcellular location">
    <subcellularLocation>
        <location evidence="1">Membrane</location>
    </subcellularLocation>
</comment>
<dbReference type="GO" id="GO:0004930">
    <property type="term" value="F:G protein-coupled receptor activity"/>
    <property type="evidence" value="ECO:0007669"/>
    <property type="project" value="InterPro"/>
</dbReference>
<evidence type="ECO:0000256" key="4">
    <source>
        <dbReference type="ARBA" id="ARBA00023136"/>
    </source>
</evidence>
<dbReference type="PROSITE" id="PS50262">
    <property type="entry name" value="G_PROTEIN_RECEP_F1_2"/>
    <property type="match status" value="1"/>
</dbReference>
<dbReference type="InParanoid" id="K1Q537"/>
<evidence type="ECO:0000313" key="6">
    <source>
        <dbReference type="EMBL" id="EKC31712.1"/>
    </source>
</evidence>
<dbReference type="InterPro" id="IPR000276">
    <property type="entry name" value="GPCR_Rhodpsn"/>
</dbReference>
<dbReference type="HOGENOM" id="CLU_009579_24_0_1"/>
<dbReference type="AlphaFoldDB" id="K1Q537"/>
<accession>K1Q537</accession>